<dbReference type="Proteomes" id="UP001141336">
    <property type="component" value="Unassembled WGS sequence"/>
</dbReference>
<accession>A0ABT4IKQ4</accession>
<keyword evidence="1" id="KW-1133">Transmembrane helix</keyword>
<gene>
    <name evidence="2" type="ORF">O0S09_03570</name>
</gene>
<proteinExistence type="predicted"/>
<name>A0ABT4IKQ4_9EURY</name>
<protein>
    <submittedName>
        <fullName evidence="2">Uncharacterized protein</fullName>
    </submittedName>
</protein>
<feature type="transmembrane region" description="Helical" evidence="1">
    <location>
        <begin position="56"/>
        <end position="75"/>
    </location>
</feature>
<evidence type="ECO:0000256" key="1">
    <source>
        <dbReference type="SAM" id="Phobius"/>
    </source>
</evidence>
<keyword evidence="1" id="KW-0812">Transmembrane</keyword>
<feature type="transmembrane region" description="Helical" evidence="1">
    <location>
        <begin position="12"/>
        <end position="35"/>
    </location>
</feature>
<comment type="caution">
    <text evidence="2">The sequence shown here is derived from an EMBL/GenBank/DDBJ whole genome shotgun (WGS) entry which is preliminary data.</text>
</comment>
<evidence type="ECO:0000313" key="2">
    <source>
        <dbReference type="EMBL" id="MCZ0862334.1"/>
    </source>
</evidence>
<dbReference type="RefSeq" id="WP_268922575.1">
    <property type="nucleotide sequence ID" value="NZ_JAPTGC010000004.1"/>
</dbReference>
<dbReference type="EMBL" id="JAPTGC010000004">
    <property type="protein sequence ID" value="MCZ0862334.1"/>
    <property type="molecule type" value="Genomic_DNA"/>
</dbReference>
<sequence>MTFDALYKNRYWIVLSFAGILIFWIIVAILIFLATNIGYMLFIRPFMSVWANMSDIIHIYLVVIICIWISGRIQYNYFYHWKPVKIPVKMSAGDTYFEPEEKKSIFRSLGNKSKLVGSVGPYVSGLLAKYSCIENFIIIISKWMRVAKHFILITFIEKIVVHFLLSPVEFLHQMREKKFMEANSAFRADMPHNGIVICHGNRNSLPFYGFGADQLLHYFLERHIPYQLYNCFTFDDFVSVVQNDAVQVMWIFGHGNRGGVGLKDGCLSYRGNIPSVKRHKKISVYQLHCNGGTAIPLSQLVVDGWDFREEGLTLGYKTRAHIKQILADPDKFPGIWKSVGDKSE</sequence>
<feature type="transmembrane region" description="Helical" evidence="1">
    <location>
        <begin position="150"/>
        <end position="171"/>
    </location>
</feature>
<keyword evidence="3" id="KW-1185">Reference proteome</keyword>
<organism evidence="2 3">
    <name type="scientific">Methanocorpusculum vombati</name>
    <dbReference type="NCBI Taxonomy" id="3002864"/>
    <lineage>
        <taxon>Archaea</taxon>
        <taxon>Methanobacteriati</taxon>
        <taxon>Methanobacteriota</taxon>
        <taxon>Stenosarchaea group</taxon>
        <taxon>Methanomicrobia</taxon>
        <taxon>Methanomicrobiales</taxon>
        <taxon>Methanocorpusculaceae</taxon>
        <taxon>Methanocorpusculum</taxon>
    </lineage>
</organism>
<reference evidence="2" key="1">
    <citation type="submission" date="2022-12" db="EMBL/GenBank/DDBJ databases">
        <title>Isolation and characterisation of novel Methanocorpusculum spp. from native Australian herbivores indicates the genus is ancestrally host-associated.</title>
        <authorList>
            <person name="Volmer J.G."/>
            <person name="Soo R.M."/>
            <person name="Evans P.N."/>
            <person name="Hoedt E.C."/>
            <person name="Astorga Alsina A.L."/>
            <person name="Woodcroft B.J."/>
            <person name="Tyson G.W."/>
            <person name="Hugenholtz P."/>
            <person name="Morrison M."/>
        </authorList>
    </citation>
    <scope>NUCLEOTIDE SEQUENCE</scope>
    <source>
        <strain evidence="2">CW153</strain>
    </source>
</reference>
<evidence type="ECO:0000313" key="3">
    <source>
        <dbReference type="Proteomes" id="UP001141336"/>
    </source>
</evidence>
<keyword evidence="1" id="KW-0472">Membrane</keyword>